<feature type="region of interest" description="Disordered" evidence="1">
    <location>
        <begin position="1"/>
        <end position="22"/>
    </location>
</feature>
<dbReference type="Proteomes" id="UP000291121">
    <property type="component" value="Chromosome"/>
</dbReference>
<evidence type="ECO:0000256" key="1">
    <source>
        <dbReference type="SAM" id="MobiDB-lite"/>
    </source>
</evidence>
<gene>
    <name evidence="2" type="ORF">CUN61_08545</name>
</gene>
<name>A0A4P6G3V7_9PSED</name>
<evidence type="ECO:0000313" key="2">
    <source>
        <dbReference type="EMBL" id="QAY84030.1"/>
    </source>
</evidence>
<accession>A0A4P6G3V7</accession>
<reference evidence="2 3" key="1">
    <citation type="submission" date="2017-11" db="EMBL/GenBank/DDBJ databases">
        <title>Genome sequence of Pseudomonas arsenicoxydans ACM1.</title>
        <authorList>
            <person name="Nascimento F.X."/>
        </authorList>
    </citation>
    <scope>NUCLEOTIDE SEQUENCE [LARGE SCALE GENOMIC DNA]</scope>
    <source>
        <strain evidence="2 3">ACM1</strain>
    </source>
</reference>
<feature type="compositionally biased region" description="Basic and acidic residues" evidence="1">
    <location>
        <begin position="234"/>
        <end position="263"/>
    </location>
</feature>
<feature type="region of interest" description="Disordered" evidence="1">
    <location>
        <begin position="234"/>
        <end position="272"/>
    </location>
</feature>
<evidence type="ECO:0000313" key="3">
    <source>
        <dbReference type="Proteomes" id="UP000291121"/>
    </source>
</evidence>
<dbReference type="EMBL" id="CP024767">
    <property type="protein sequence ID" value="QAY84030.1"/>
    <property type="molecule type" value="Genomic_DNA"/>
</dbReference>
<dbReference type="AlphaFoldDB" id="A0A4P6G3V7"/>
<sequence>MTPVAKGTVEGKNAEIKNNKSSRFDLPGRFSKKIERRQSNGKKAAALDIFQFEKILVEIIMDLNGSPINPRRIPPDALQEGAKVASRSGFHNWALTHRSGFTRNMGKNFVYEYLMTSGVGKITPLGIKFQGEIYKCDRLRELGLLSASVQESIKTNVAYNPLLASEIYFYDSSDLTWVPAYNIDPEVYDIKVSFPEVKDFRTLQNQLVNQAELNNYSRRRVRVKSIRNIVKKSVDDKRNTLHQPDPPDLRQNRSQERANERTEGLNGAIANRGELLSTVTPSTIDHSHEHDSNHSDIEKKSLWDEVDAINIIE</sequence>
<proteinExistence type="predicted"/>
<organism evidence="2 3">
    <name type="scientific">Pseudomonas arsenicoxydans</name>
    <dbReference type="NCBI Taxonomy" id="702115"/>
    <lineage>
        <taxon>Bacteria</taxon>
        <taxon>Pseudomonadati</taxon>
        <taxon>Pseudomonadota</taxon>
        <taxon>Gammaproteobacteria</taxon>
        <taxon>Pseudomonadales</taxon>
        <taxon>Pseudomonadaceae</taxon>
        <taxon>Pseudomonas</taxon>
    </lineage>
</organism>
<keyword evidence="3" id="KW-1185">Reference proteome</keyword>
<protein>
    <submittedName>
        <fullName evidence="2">Uncharacterized protein</fullName>
    </submittedName>
</protein>